<evidence type="ECO:0000256" key="3">
    <source>
        <dbReference type="ARBA" id="ARBA00022617"/>
    </source>
</evidence>
<feature type="transmembrane region" description="Helical" evidence="10">
    <location>
        <begin position="40"/>
        <end position="61"/>
    </location>
</feature>
<comment type="caution">
    <text evidence="11">The sequence shown here is derived from an EMBL/GenBank/DDBJ whole genome shotgun (WGS) entry which is preliminary data.</text>
</comment>
<dbReference type="GO" id="GO:0004497">
    <property type="term" value="F:monooxygenase activity"/>
    <property type="evidence" value="ECO:0007669"/>
    <property type="project" value="UniProtKB-KW"/>
</dbReference>
<dbReference type="Gene3D" id="1.10.630.10">
    <property type="entry name" value="Cytochrome P450"/>
    <property type="match status" value="1"/>
</dbReference>
<accession>A0AAD7I732</accession>
<dbReference type="SUPFAM" id="SSF48264">
    <property type="entry name" value="Cytochrome P450"/>
    <property type="match status" value="1"/>
</dbReference>
<feature type="binding site" description="axial binding residue" evidence="8">
    <location>
        <position position="514"/>
    </location>
    <ligand>
        <name>heme</name>
        <dbReference type="ChEBI" id="CHEBI:30413"/>
    </ligand>
    <ligandPart>
        <name>Fe</name>
        <dbReference type="ChEBI" id="CHEBI:18248"/>
    </ligandPart>
</feature>
<dbReference type="PANTHER" id="PTHR24287:SF1">
    <property type="entry name" value="P450, PUTATIVE (EUROFUNG)-RELATED"/>
    <property type="match status" value="1"/>
</dbReference>
<name>A0AAD7I732_9AGAR</name>
<dbReference type="PRINTS" id="PR00385">
    <property type="entry name" value="P450"/>
</dbReference>
<reference evidence="11" key="1">
    <citation type="submission" date="2023-03" db="EMBL/GenBank/DDBJ databases">
        <title>Massive genome expansion in bonnet fungi (Mycena s.s.) driven by repeated elements and novel gene families across ecological guilds.</title>
        <authorList>
            <consortium name="Lawrence Berkeley National Laboratory"/>
            <person name="Harder C.B."/>
            <person name="Miyauchi S."/>
            <person name="Viragh M."/>
            <person name="Kuo A."/>
            <person name="Thoen E."/>
            <person name="Andreopoulos B."/>
            <person name="Lu D."/>
            <person name="Skrede I."/>
            <person name="Drula E."/>
            <person name="Henrissat B."/>
            <person name="Morin E."/>
            <person name="Kohler A."/>
            <person name="Barry K."/>
            <person name="LaButti K."/>
            <person name="Morin E."/>
            <person name="Salamov A."/>
            <person name="Lipzen A."/>
            <person name="Mereny Z."/>
            <person name="Hegedus B."/>
            <person name="Baldrian P."/>
            <person name="Stursova M."/>
            <person name="Weitz H."/>
            <person name="Taylor A."/>
            <person name="Grigoriev I.V."/>
            <person name="Nagy L.G."/>
            <person name="Martin F."/>
            <person name="Kauserud H."/>
        </authorList>
    </citation>
    <scope>NUCLEOTIDE SEQUENCE</scope>
    <source>
        <strain evidence="11">CBHHK188m</strain>
    </source>
</reference>
<organism evidence="11 12">
    <name type="scientific">Mycena maculata</name>
    <dbReference type="NCBI Taxonomy" id="230809"/>
    <lineage>
        <taxon>Eukaryota</taxon>
        <taxon>Fungi</taxon>
        <taxon>Dikarya</taxon>
        <taxon>Basidiomycota</taxon>
        <taxon>Agaricomycotina</taxon>
        <taxon>Agaricomycetes</taxon>
        <taxon>Agaricomycetidae</taxon>
        <taxon>Agaricales</taxon>
        <taxon>Marasmiineae</taxon>
        <taxon>Mycenaceae</taxon>
        <taxon>Mycena</taxon>
    </lineage>
</organism>
<feature type="transmembrane region" description="Helical" evidence="10">
    <location>
        <begin position="12"/>
        <end position="34"/>
    </location>
</feature>
<dbReference type="GO" id="GO:0016705">
    <property type="term" value="F:oxidoreductase activity, acting on paired donors, with incorporation or reduction of molecular oxygen"/>
    <property type="evidence" value="ECO:0007669"/>
    <property type="project" value="InterPro"/>
</dbReference>
<proteinExistence type="inferred from homology"/>
<dbReference type="PROSITE" id="PS00086">
    <property type="entry name" value="CYTOCHROME_P450"/>
    <property type="match status" value="1"/>
</dbReference>
<dbReference type="AlphaFoldDB" id="A0AAD7I732"/>
<keyword evidence="12" id="KW-1185">Reference proteome</keyword>
<evidence type="ECO:0000256" key="9">
    <source>
        <dbReference type="RuleBase" id="RU000461"/>
    </source>
</evidence>
<dbReference type="GO" id="GO:0005506">
    <property type="term" value="F:iron ion binding"/>
    <property type="evidence" value="ECO:0007669"/>
    <property type="project" value="InterPro"/>
</dbReference>
<evidence type="ECO:0000256" key="10">
    <source>
        <dbReference type="SAM" id="Phobius"/>
    </source>
</evidence>
<protein>
    <submittedName>
        <fullName evidence="11">Cytochrome P450</fullName>
    </submittedName>
</protein>
<evidence type="ECO:0000256" key="6">
    <source>
        <dbReference type="ARBA" id="ARBA00023004"/>
    </source>
</evidence>
<keyword evidence="3 8" id="KW-0349">Heme</keyword>
<dbReference type="PANTHER" id="PTHR24287">
    <property type="entry name" value="P450, PUTATIVE (EUROFUNG)-RELATED"/>
    <property type="match status" value="1"/>
</dbReference>
<keyword evidence="4 8" id="KW-0479">Metal-binding</keyword>
<dbReference type="InterPro" id="IPR002401">
    <property type="entry name" value="Cyt_P450_E_grp-I"/>
</dbReference>
<evidence type="ECO:0000256" key="5">
    <source>
        <dbReference type="ARBA" id="ARBA00023002"/>
    </source>
</evidence>
<evidence type="ECO:0000256" key="8">
    <source>
        <dbReference type="PIRSR" id="PIRSR602401-1"/>
    </source>
</evidence>
<dbReference type="InterPro" id="IPR001128">
    <property type="entry name" value="Cyt_P450"/>
</dbReference>
<comment type="cofactor">
    <cofactor evidence="1 8">
        <name>heme</name>
        <dbReference type="ChEBI" id="CHEBI:30413"/>
    </cofactor>
</comment>
<dbReference type="CDD" id="cd11063">
    <property type="entry name" value="CYP52"/>
    <property type="match status" value="1"/>
</dbReference>
<dbReference type="InterPro" id="IPR047146">
    <property type="entry name" value="Cyt_P450_E_CYP52_fungi"/>
</dbReference>
<evidence type="ECO:0000256" key="4">
    <source>
        <dbReference type="ARBA" id="ARBA00022723"/>
    </source>
</evidence>
<dbReference type="PRINTS" id="PR00463">
    <property type="entry name" value="EP450I"/>
</dbReference>
<dbReference type="GO" id="GO:0020037">
    <property type="term" value="F:heme binding"/>
    <property type="evidence" value="ECO:0007669"/>
    <property type="project" value="InterPro"/>
</dbReference>
<keyword evidence="5 9" id="KW-0560">Oxidoreductase</keyword>
<evidence type="ECO:0000256" key="2">
    <source>
        <dbReference type="ARBA" id="ARBA00010617"/>
    </source>
</evidence>
<evidence type="ECO:0000313" key="11">
    <source>
        <dbReference type="EMBL" id="KAJ7736553.1"/>
    </source>
</evidence>
<evidence type="ECO:0000256" key="1">
    <source>
        <dbReference type="ARBA" id="ARBA00001971"/>
    </source>
</evidence>
<dbReference type="EMBL" id="JARJLG010000148">
    <property type="protein sequence ID" value="KAJ7736553.1"/>
    <property type="molecule type" value="Genomic_DNA"/>
</dbReference>
<keyword evidence="10" id="KW-0812">Transmembrane</keyword>
<gene>
    <name evidence="11" type="ORF">DFH07DRAFT_842876</name>
</gene>
<keyword evidence="10" id="KW-0472">Membrane</keyword>
<dbReference type="InterPro" id="IPR017972">
    <property type="entry name" value="Cyt_P450_CS"/>
</dbReference>
<keyword evidence="7 9" id="KW-0503">Monooxygenase</keyword>
<evidence type="ECO:0000256" key="7">
    <source>
        <dbReference type="ARBA" id="ARBA00023033"/>
    </source>
</evidence>
<keyword evidence="6 8" id="KW-0408">Iron</keyword>
<sequence>MVSPGVIFLFRASRFLAIPFTIGFGISWLSVQLGGPRLPAWVAVVLSLASLPAYAVFNVLLRDWRTQRAAAALGARLVPVVKGKSIGSVDIMKMLQDNRKFGYPADGLNGFVAEVGPTVNIRVLWSDIILTTVPENIKLILSTDFNNYVKGERFKHGMRSVLGTGVFNSDGEMWKFHRTMTRPFFSRERISHFNIFDRHADDVIALLKQRMNAGYAVDFQDLIGRFTMDSASEFLFDACVNSLKANLPYAHNVSPAPQSTSPEAQAASKFTDAFTAALLRIAERETFGRIWPLFEILGSKTDGPMKVIGEYLDPVIYAAMEKKRSRSRDGKEVKTDDGDELSLLDDLLNTTSDAQILKDEMLNILLAGRDTTMHILTVVVYFFTMYPDVCARAREEVLTQVGPTRMPTYEDIKDMKYLRAVINETMRLYPSVPFNIRENINPVVWPSPDPNEKPLYIPAGTKLAYSVFMMHRRKDLWGPDAEEFSPDRFLDERVKLLLKNPFQFLPFNAGPRICLGQQFAYNEMSFVLIRLLQAFSSFALDEDAFAPEGRPPPEWATTAQGRKKVERFRPKLHLTMSTADGLWIRVKEAEYE</sequence>
<dbReference type="InterPro" id="IPR036396">
    <property type="entry name" value="Cyt_P450_sf"/>
</dbReference>
<comment type="similarity">
    <text evidence="2 9">Belongs to the cytochrome P450 family.</text>
</comment>
<dbReference type="Pfam" id="PF00067">
    <property type="entry name" value="p450"/>
    <property type="match status" value="1"/>
</dbReference>
<evidence type="ECO:0000313" key="12">
    <source>
        <dbReference type="Proteomes" id="UP001215280"/>
    </source>
</evidence>
<dbReference type="Proteomes" id="UP001215280">
    <property type="component" value="Unassembled WGS sequence"/>
</dbReference>
<keyword evidence="10" id="KW-1133">Transmembrane helix</keyword>